<sequence>MNNYSHLFFFVVAGECKEKWRNLQSTFVKNLKPKPSGSGTTKKKPYYLMEAMQFAIPFVKVTGTSTGNLPEIPQQGSTLSIPPEVSDMDVTYEESLFSEDMSEPRQVSIPTNRPPLASPGHNVTPCDDTATRVRGPRGQVTRKRKLTNVSSDADRAFAQYFSAKTAKLSNPPPANDRREDEVTQTPQEILYYFGTNMVPPFYRETTRNISNPNQFPPPLQYPTESIIFVVTGPSSSESAQSTYHPENPLSPENSSRTFQLL</sequence>
<feature type="domain" description="MADF" evidence="2">
    <location>
        <begin position="14"/>
        <end position="54"/>
    </location>
</feature>
<evidence type="ECO:0000259" key="2">
    <source>
        <dbReference type="Pfam" id="PF10545"/>
    </source>
</evidence>
<proteinExistence type="predicted"/>
<name>A0ABD1E0V5_HYPHA</name>
<comment type="caution">
    <text evidence="3">The sequence shown here is derived from an EMBL/GenBank/DDBJ whole genome shotgun (WGS) entry which is preliminary data.</text>
</comment>
<feature type="region of interest" description="Disordered" evidence="1">
    <location>
        <begin position="99"/>
        <end position="148"/>
    </location>
</feature>
<dbReference type="AlphaFoldDB" id="A0ABD1E0V5"/>
<accession>A0ABD1E0V5</accession>
<reference evidence="3 4" key="1">
    <citation type="submission" date="2024-05" db="EMBL/GenBank/DDBJ databases">
        <title>Genetic variation in Jamaican populations of the coffee berry borer (Hypothenemus hampei).</title>
        <authorList>
            <person name="Errbii M."/>
            <person name="Myrie A."/>
        </authorList>
    </citation>
    <scope>NUCLEOTIDE SEQUENCE [LARGE SCALE GENOMIC DNA]</scope>
    <source>
        <strain evidence="3">JA-Hopewell-2020-01-JO</strain>
        <tissue evidence="3">Whole body</tissue>
    </source>
</reference>
<evidence type="ECO:0000313" key="3">
    <source>
        <dbReference type="EMBL" id="KAL1487966.1"/>
    </source>
</evidence>
<dbReference type="InterPro" id="IPR006578">
    <property type="entry name" value="MADF-dom"/>
</dbReference>
<evidence type="ECO:0000313" key="4">
    <source>
        <dbReference type="Proteomes" id="UP001566132"/>
    </source>
</evidence>
<dbReference type="EMBL" id="JBDJPC010000016">
    <property type="protein sequence ID" value="KAL1487966.1"/>
    <property type="molecule type" value="Genomic_DNA"/>
</dbReference>
<organism evidence="3 4">
    <name type="scientific">Hypothenemus hampei</name>
    <name type="common">Coffee berry borer</name>
    <dbReference type="NCBI Taxonomy" id="57062"/>
    <lineage>
        <taxon>Eukaryota</taxon>
        <taxon>Metazoa</taxon>
        <taxon>Ecdysozoa</taxon>
        <taxon>Arthropoda</taxon>
        <taxon>Hexapoda</taxon>
        <taxon>Insecta</taxon>
        <taxon>Pterygota</taxon>
        <taxon>Neoptera</taxon>
        <taxon>Endopterygota</taxon>
        <taxon>Coleoptera</taxon>
        <taxon>Polyphaga</taxon>
        <taxon>Cucujiformia</taxon>
        <taxon>Curculionidae</taxon>
        <taxon>Scolytinae</taxon>
        <taxon>Hypothenemus</taxon>
    </lineage>
</organism>
<dbReference type="Pfam" id="PF10545">
    <property type="entry name" value="MADF_DNA_bdg"/>
    <property type="match status" value="1"/>
</dbReference>
<keyword evidence="4" id="KW-1185">Reference proteome</keyword>
<protein>
    <recommendedName>
        <fullName evidence="2">MADF domain-containing protein</fullName>
    </recommendedName>
</protein>
<dbReference type="Proteomes" id="UP001566132">
    <property type="component" value="Unassembled WGS sequence"/>
</dbReference>
<feature type="region of interest" description="Disordered" evidence="1">
    <location>
        <begin position="233"/>
        <end position="261"/>
    </location>
</feature>
<gene>
    <name evidence="3" type="ORF">ABEB36_015347</name>
</gene>
<evidence type="ECO:0000256" key="1">
    <source>
        <dbReference type="SAM" id="MobiDB-lite"/>
    </source>
</evidence>